<gene>
    <name evidence="1" type="ORF">G5B37_08545</name>
</gene>
<keyword evidence="2" id="KW-1185">Reference proteome</keyword>
<dbReference type="EMBL" id="CP049057">
    <property type="protein sequence ID" value="QIE59609.1"/>
    <property type="molecule type" value="Genomic_DNA"/>
</dbReference>
<evidence type="ECO:0000313" key="2">
    <source>
        <dbReference type="Proteomes" id="UP000505306"/>
    </source>
</evidence>
<accession>A0A6G6GM25</accession>
<name>A0A6G6GM25_9FLAO</name>
<sequence>MEKITTSPFSLLSVVCATFGHDYVETRKITNHISEYSCCHCGKQVSDNMSGSLEILTVKIKEANNVLASFYAKKAQKISA</sequence>
<evidence type="ECO:0000313" key="1">
    <source>
        <dbReference type="EMBL" id="QIE59609.1"/>
    </source>
</evidence>
<dbReference type="AlphaFoldDB" id="A0A6G6GM25"/>
<organism evidence="1 2">
    <name type="scientific">Rasiella rasia</name>
    <dbReference type="NCBI Taxonomy" id="2744027"/>
    <lineage>
        <taxon>Bacteria</taxon>
        <taxon>Pseudomonadati</taxon>
        <taxon>Bacteroidota</taxon>
        <taxon>Flavobacteriia</taxon>
        <taxon>Flavobacteriales</taxon>
        <taxon>Flavobacteriaceae</taxon>
        <taxon>Rasiella</taxon>
    </lineage>
</organism>
<protein>
    <submittedName>
        <fullName evidence="1">Uncharacterized protein</fullName>
    </submittedName>
</protein>
<dbReference type="KEGG" id="mgel:G5B37_08545"/>
<dbReference type="Proteomes" id="UP000505306">
    <property type="component" value="Chromosome"/>
</dbReference>
<reference evidence="1 2" key="1">
    <citation type="submission" date="2020-02" db="EMBL/GenBank/DDBJ databases">
        <title>Complete genome sequence of Flavobacteriaceae bacterium.</title>
        <authorList>
            <person name="Kim S.-J."/>
            <person name="Kim Y.-S."/>
            <person name="Kim K.-H."/>
        </authorList>
    </citation>
    <scope>NUCLEOTIDE SEQUENCE [LARGE SCALE GENOMIC DNA]</scope>
    <source>
        <strain evidence="1 2">RR4-40</strain>
    </source>
</reference>
<proteinExistence type="predicted"/>
<dbReference type="RefSeq" id="WP_164679622.1">
    <property type="nucleotide sequence ID" value="NZ_CP049057.1"/>
</dbReference>